<proteinExistence type="predicted"/>
<feature type="compositionally biased region" description="Basic and acidic residues" evidence="1">
    <location>
        <begin position="51"/>
        <end position="66"/>
    </location>
</feature>
<evidence type="ECO:0000256" key="1">
    <source>
        <dbReference type="SAM" id="MobiDB-lite"/>
    </source>
</evidence>
<evidence type="ECO:0000313" key="2">
    <source>
        <dbReference type="EMBL" id="KAE9523292.1"/>
    </source>
</evidence>
<feature type="compositionally biased region" description="Polar residues" evidence="1">
    <location>
        <begin position="1"/>
        <end position="21"/>
    </location>
</feature>
<dbReference type="EMBL" id="VYZN01000080">
    <property type="protein sequence ID" value="KAE9523292.1"/>
    <property type="molecule type" value="Genomic_DNA"/>
</dbReference>
<accession>A0A6G0SYF7</accession>
<keyword evidence="3" id="KW-1185">Reference proteome</keyword>
<feature type="compositionally biased region" description="Low complexity" evidence="1">
    <location>
        <begin position="41"/>
        <end position="50"/>
    </location>
</feature>
<sequence length="399" mass="45993">MENTGTSPLEVANPSNKTSLETPDLSLEVLNKTQQLIDLGSPSKSPSPTESPKERPSLFRSPSERQSAKIKHSLARSLSLDNKKVTGSKVTDDFEHTELTFGKKPRIKKMVTIKLEEAFKLISMCMGEDDIYPFINACDMAVNLVEEKCAPTLVKYITTRLSGRALEMIKYKNVTKWVYIKSYLMDAFEDTTTASSLQIQLNSIKMRHGEDVNDYCHRVEKLYYKLCTACTLNKEESETKIIHETLKEQTLTIFIKGLISPIKTIVKARNPNTLEVAKQLAKTEEIEYNSETDNYMYRNDFSNNKDNYNFSRLNNNNFQRTNNTRNYNTNNHIRIKYEIKRKLGINLFLPISKVIVIVRSQYTKIYYKAILNVKQFHDSKLGGHLGVNKTIKRIQKQFR</sequence>
<feature type="region of interest" description="Disordered" evidence="1">
    <location>
        <begin position="1"/>
        <end position="66"/>
    </location>
</feature>
<evidence type="ECO:0000313" key="3">
    <source>
        <dbReference type="Proteomes" id="UP000475862"/>
    </source>
</evidence>
<organism evidence="2 3">
    <name type="scientific">Aphis glycines</name>
    <name type="common">Soybean aphid</name>
    <dbReference type="NCBI Taxonomy" id="307491"/>
    <lineage>
        <taxon>Eukaryota</taxon>
        <taxon>Metazoa</taxon>
        <taxon>Ecdysozoa</taxon>
        <taxon>Arthropoda</taxon>
        <taxon>Hexapoda</taxon>
        <taxon>Insecta</taxon>
        <taxon>Pterygota</taxon>
        <taxon>Neoptera</taxon>
        <taxon>Paraneoptera</taxon>
        <taxon>Hemiptera</taxon>
        <taxon>Sternorrhyncha</taxon>
        <taxon>Aphidomorpha</taxon>
        <taxon>Aphidoidea</taxon>
        <taxon>Aphididae</taxon>
        <taxon>Aphidini</taxon>
        <taxon>Aphis</taxon>
        <taxon>Aphis</taxon>
    </lineage>
</organism>
<protein>
    <recommendedName>
        <fullName evidence="4">Retrotransposon gag domain-containing protein</fullName>
    </recommendedName>
</protein>
<comment type="caution">
    <text evidence="2">The sequence shown here is derived from an EMBL/GenBank/DDBJ whole genome shotgun (WGS) entry which is preliminary data.</text>
</comment>
<name>A0A6G0SYF7_APHGL</name>
<dbReference type="OrthoDB" id="6604172at2759"/>
<dbReference type="AlphaFoldDB" id="A0A6G0SYF7"/>
<evidence type="ECO:0008006" key="4">
    <source>
        <dbReference type="Google" id="ProtNLM"/>
    </source>
</evidence>
<dbReference type="Proteomes" id="UP000475862">
    <property type="component" value="Unassembled WGS sequence"/>
</dbReference>
<reference evidence="2 3" key="1">
    <citation type="submission" date="2019-08" db="EMBL/GenBank/DDBJ databases">
        <title>The genome of the soybean aphid Biotype 1, its phylome, world population structure and adaptation to the North American continent.</title>
        <authorList>
            <person name="Giordano R."/>
            <person name="Donthu R.K."/>
            <person name="Hernandez A.G."/>
            <person name="Wright C.L."/>
            <person name="Zimin A.V."/>
        </authorList>
    </citation>
    <scope>NUCLEOTIDE SEQUENCE [LARGE SCALE GENOMIC DNA]</scope>
    <source>
        <tissue evidence="2">Whole aphids</tissue>
    </source>
</reference>
<gene>
    <name evidence="2" type="ORF">AGLY_016240</name>
</gene>